<evidence type="ECO:0000313" key="2">
    <source>
        <dbReference type="Proteomes" id="UP001281761"/>
    </source>
</evidence>
<comment type="caution">
    <text evidence="1">The sequence shown here is derived from an EMBL/GenBank/DDBJ whole genome shotgun (WGS) entry which is preliminary data.</text>
</comment>
<sequence>MSTSEIPTIDGVILTLHANNSLSLWNAKDHQEIASVILPYLDVIVDSQPFSLTKNAFSLCSIAGNLKQLIICASDRPSFLVVPLPEKVVHNPLFPQTRFTSYNSSDSHDLFPLRDDLLSLKGIRDQVSSFSSIENGALQVDLPFNQTNGRILSEYYSKTLQSQHIIPRQHRSCQDLATITNPYPPTRIYPPPIVQIQFIPPPPSFFTPPRLSTHKTVPTDPFTQTSAKGSLSMEPNSHFMCALTGDGILHFICLPLLLDLYILSLPSLLITSFALVNPNEQKKQPTLIDNSTQLLLDCLHIGTGKRERITIMLLSWMEKQETSSKNRIHQTPDQLFPSDPAYSNYSHFTRNASSFTFLSSTHKGCTWLNGDRKPLFEKGKTGLRETCSLHEGDNCWWKNGWEQHADQKSREHTTNKGQVRTHPTDLIRDCLFTQLSRNEDELPQPVTLNENELLQNVSLNSTEVVHLHFLLVSSSHSFTKTEEKTGEMRRRRASLKSKPNKTDVIELLREDITEKLAQDEFWYTNLYPFHTDPNIKPFFRSIIPQSILDSFPPSIEHPTHDSDILSSSFLSFSFLQSAIDMSINPFFFPR</sequence>
<reference evidence="1 2" key="1">
    <citation type="journal article" date="2022" name="bioRxiv">
        <title>Genomics of Preaxostyla Flagellates Illuminates Evolutionary Transitions and the Path Towards Mitochondrial Loss.</title>
        <authorList>
            <person name="Novak L.V.F."/>
            <person name="Treitli S.C."/>
            <person name="Pyrih J."/>
            <person name="Halakuc P."/>
            <person name="Pipaliya S.V."/>
            <person name="Vacek V."/>
            <person name="Brzon O."/>
            <person name="Soukal P."/>
            <person name="Eme L."/>
            <person name="Dacks J.B."/>
            <person name="Karnkowska A."/>
            <person name="Elias M."/>
            <person name="Hampl V."/>
        </authorList>
    </citation>
    <scope>NUCLEOTIDE SEQUENCE [LARGE SCALE GENOMIC DNA]</scope>
    <source>
        <strain evidence="1">NAU3</strain>
        <tissue evidence="1">Gut</tissue>
    </source>
</reference>
<protein>
    <submittedName>
        <fullName evidence="1">Uncharacterized protein</fullName>
    </submittedName>
</protein>
<organism evidence="1 2">
    <name type="scientific">Blattamonas nauphoetae</name>
    <dbReference type="NCBI Taxonomy" id="2049346"/>
    <lineage>
        <taxon>Eukaryota</taxon>
        <taxon>Metamonada</taxon>
        <taxon>Preaxostyla</taxon>
        <taxon>Oxymonadida</taxon>
        <taxon>Blattamonas</taxon>
    </lineage>
</organism>
<dbReference type="EMBL" id="JARBJD010000428">
    <property type="protein sequence ID" value="KAK2942165.1"/>
    <property type="molecule type" value="Genomic_DNA"/>
</dbReference>
<proteinExistence type="predicted"/>
<name>A0ABQ9WRR4_9EUKA</name>
<evidence type="ECO:0000313" key="1">
    <source>
        <dbReference type="EMBL" id="KAK2942165.1"/>
    </source>
</evidence>
<dbReference type="Proteomes" id="UP001281761">
    <property type="component" value="Unassembled WGS sequence"/>
</dbReference>
<gene>
    <name evidence="1" type="ORF">BLNAU_22922</name>
</gene>
<accession>A0ABQ9WRR4</accession>
<keyword evidence="2" id="KW-1185">Reference proteome</keyword>